<dbReference type="SUPFAM" id="SSF54534">
    <property type="entry name" value="FKBP-like"/>
    <property type="match status" value="1"/>
</dbReference>
<evidence type="ECO:0000259" key="12">
    <source>
        <dbReference type="PROSITE" id="PS50059"/>
    </source>
</evidence>
<proteinExistence type="predicted"/>
<evidence type="ECO:0000256" key="4">
    <source>
        <dbReference type="ARBA" id="ARBA00022737"/>
    </source>
</evidence>
<evidence type="ECO:0000259" key="13">
    <source>
        <dbReference type="PROSITE" id="PS50222"/>
    </source>
</evidence>
<dbReference type="PROSITE" id="PS50222">
    <property type="entry name" value="EF_HAND_2"/>
    <property type="match status" value="2"/>
</dbReference>
<keyword evidence="6" id="KW-0106">Calcium</keyword>
<evidence type="ECO:0000256" key="1">
    <source>
        <dbReference type="ARBA" id="ARBA00000971"/>
    </source>
</evidence>
<name>A0ABM0GP45_SACKO</name>
<evidence type="ECO:0000256" key="6">
    <source>
        <dbReference type="ARBA" id="ARBA00022837"/>
    </source>
</evidence>
<dbReference type="InterPro" id="IPR046357">
    <property type="entry name" value="PPIase_dom_sf"/>
</dbReference>
<dbReference type="Pfam" id="PF00254">
    <property type="entry name" value="FKBP_C"/>
    <property type="match status" value="1"/>
</dbReference>
<evidence type="ECO:0000256" key="7">
    <source>
        <dbReference type="ARBA" id="ARBA00023110"/>
    </source>
</evidence>
<dbReference type="CDD" id="cd00051">
    <property type="entry name" value="EFh"/>
    <property type="match status" value="1"/>
</dbReference>
<protein>
    <recommendedName>
        <fullName evidence="2 10">peptidylprolyl isomerase</fullName>
        <ecNumber evidence="2 10">5.2.1.8</ecNumber>
    </recommendedName>
</protein>
<feature type="domain" description="PPIase FKBP-type" evidence="12">
    <location>
        <begin position="51"/>
        <end position="146"/>
    </location>
</feature>
<dbReference type="RefSeq" id="XP_002734241.1">
    <property type="nucleotide sequence ID" value="XM_002734195.2"/>
</dbReference>
<evidence type="ECO:0000313" key="14">
    <source>
        <dbReference type="Proteomes" id="UP000694865"/>
    </source>
</evidence>
<keyword evidence="3 11" id="KW-0732">Signal</keyword>
<dbReference type="GeneID" id="100370208"/>
<evidence type="ECO:0000256" key="9">
    <source>
        <dbReference type="ARBA" id="ARBA00023235"/>
    </source>
</evidence>
<keyword evidence="9 10" id="KW-0413">Isomerase</keyword>
<evidence type="ECO:0000256" key="5">
    <source>
        <dbReference type="ARBA" id="ARBA00022824"/>
    </source>
</evidence>
<evidence type="ECO:0000256" key="8">
    <source>
        <dbReference type="ARBA" id="ARBA00023180"/>
    </source>
</evidence>
<feature type="chain" id="PRO_5045546237" description="peptidylprolyl isomerase" evidence="11">
    <location>
        <begin position="19"/>
        <end position="224"/>
    </location>
</feature>
<evidence type="ECO:0000256" key="10">
    <source>
        <dbReference type="PROSITE-ProRule" id="PRU00277"/>
    </source>
</evidence>
<dbReference type="Gene3D" id="1.10.238.10">
    <property type="entry name" value="EF-hand"/>
    <property type="match status" value="1"/>
</dbReference>
<keyword evidence="8" id="KW-0325">Glycoprotein</keyword>
<dbReference type="Proteomes" id="UP000694865">
    <property type="component" value="Unplaced"/>
</dbReference>
<feature type="domain" description="EF-hand" evidence="13">
    <location>
        <begin position="156"/>
        <end position="184"/>
    </location>
</feature>
<evidence type="ECO:0000313" key="15">
    <source>
        <dbReference type="RefSeq" id="XP_002734241.1"/>
    </source>
</evidence>
<feature type="domain" description="EF-hand" evidence="13">
    <location>
        <begin position="191"/>
        <end position="224"/>
    </location>
</feature>
<sequence>MRFLVLFVVVVFFSTVFAENDEEEDEYEDWPDFHVEILHKPEGCEEVSKNEKSLTFDYIARLHDDINQGLEFDSSIKQGKKMVFTMGEHMVMKGWEEGLKDMCIGEKRKLFIPPGEMQEGDKGTVGALIPGNDVALEYEFELLDVGDKPLSHPRSNIFKVMDTNGDMQLTKDEMLRYFVEYGLGGLKDDETMDDAVDMIFRDQDGDKNGHVSYEEFVGPKHDEL</sequence>
<reference evidence="15" key="1">
    <citation type="submission" date="2025-08" db="UniProtKB">
        <authorList>
            <consortium name="RefSeq"/>
        </authorList>
    </citation>
    <scope>IDENTIFICATION</scope>
    <source>
        <tissue evidence="15">Testes</tissue>
    </source>
</reference>
<organism evidence="14 15">
    <name type="scientific">Saccoglossus kowalevskii</name>
    <name type="common">Acorn worm</name>
    <dbReference type="NCBI Taxonomy" id="10224"/>
    <lineage>
        <taxon>Eukaryota</taxon>
        <taxon>Metazoa</taxon>
        <taxon>Hemichordata</taxon>
        <taxon>Enteropneusta</taxon>
        <taxon>Harrimaniidae</taxon>
        <taxon>Saccoglossus</taxon>
    </lineage>
</organism>
<dbReference type="EC" id="5.2.1.8" evidence="2 10"/>
<comment type="catalytic activity">
    <reaction evidence="1 10">
        <text>[protein]-peptidylproline (omega=180) = [protein]-peptidylproline (omega=0)</text>
        <dbReference type="Rhea" id="RHEA:16237"/>
        <dbReference type="Rhea" id="RHEA-COMP:10747"/>
        <dbReference type="Rhea" id="RHEA-COMP:10748"/>
        <dbReference type="ChEBI" id="CHEBI:83833"/>
        <dbReference type="ChEBI" id="CHEBI:83834"/>
        <dbReference type="EC" id="5.2.1.8"/>
    </reaction>
</comment>
<evidence type="ECO:0000256" key="2">
    <source>
        <dbReference type="ARBA" id="ARBA00013194"/>
    </source>
</evidence>
<dbReference type="InterPro" id="IPR052273">
    <property type="entry name" value="PPIase_FKBP"/>
</dbReference>
<evidence type="ECO:0000256" key="3">
    <source>
        <dbReference type="ARBA" id="ARBA00022729"/>
    </source>
</evidence>
<keyword evidence="5" id="KW-0256">Endoplasmic reticulum</keyword>
<gene>
    <name evidence="15" type="primary">LOC100370208</name>
</gene>
<dbReference type="PROSITE" id="PS50059">
    <property type="entry name" value="FKBP_PPIASE"/>
    <property type="match status" value="1"/>
</dbReference>
<dbReference type="InterPro" id="IPR001179">
    <property type="entry name" value="PPIase_FKBP_dom"/>
</dbReference>
<dbReference type="Gene3D" id="3.10.50.40">
    <property type="match status" value="1"/>
</dbReference>
<dbReference type="InterPro" id="IPR018247">
    <property type="entry name" value="EF_Hand_1_Ca_BS"/>
</dbReference>
<dbReference type="Pfam" id="PF13499">
    <property type="entry name" value="EF-hand_7"/>
    <property type="match status" value="1"/>
</dbReference>
<dbReference type="InterPro" id="IPR011992">
    <property type="entry name" value="EF-hand-dom_pair"/>
</dbReference>
<dbReference type="InterPro" id="IPR002048">
    <property type="entry name" value="EF_hand_dom"/>
</dbReference>
<feature type="signal peptide" evidence="11">
    <location>
        <begin position="1"/>
        <end position="18"/>
    </location>
</feature>
<dbReference type="PANTHER" id="PTHR46222">
    <property type="entry name" value="PEPTIDYL-PROLYL CIS-TRANS ISOMERASE FKBP7/14"/>
    <property type="match status" value="1"/>
</dbReference>
<accession>A0ABM0GP45</accession>
<dbReference type="PANTHER" id="PTHR46222:SF3">
    <property type="entry name" value="PEPTIDYLPROLYL ISOMERASE"/>
    <property type="match status" value="1"/>
</dbReference>
<dbReference type="SUPFAM" id="SSF47473">
    <property type="entry name" value="EF-hand"/>
    <property type="match status" value="1"/>
</dbReference>
<dbReference type="PROSITE" id="PS00018">
    <property type="entry name" value="EF_HAND_1"/>
    <property type="match status" value="1"/>
</dbReference>
<keyword evidence="4" id="KW-0677">Repeat</keyword>
<keyword evidence="7 10" id="KW-0697">Rotamase</keyword>
<evidence type="ECO:0000256" key="11">
    <source>
        <dbReference type="SAM" id="SignalP"/>
    </source>
</evidence>
<keyword evidence="14" id="KW-1185">Reference proteome</keyword>